<accession>A0ABR2TZG5</accession>
<keyword evidence="4" id="KW-1185">Reference proteome</keyword>
<comment type="caution">
    <text evidence="3">The sequence shown here is derived from an EMBL/GenBank/DDBJ whole genome shotgun (WGS) entry which is preliminary data.</text>
</comment>
<evidence type="ECO:0000313" key="3">
    <source>
        <dbReference type="EMBL" id="KAK9042649.1"/>
    </source>
</evidence>
<dbReference type="Gene3D" id="3.30.420.10">
    <property type="entry name" value="Ribonuclease H-like superfamily/Ribonuclease H"/>
    <property type="match status" value="1"/>
</dbReference>
<dbReference type="InterPro" id="IPR026960">
    <property type="entry name" value="RVT-Znf"/>
</dbReference>
<gene>
    <name evidence="3" type="ORF">V6N11_017716</name>
</gene>
<feature type="domain" description="Reverse transcriptase zinc-binding" evidence="2">
    <location>
        <begin position="50"/>
        <end position="136"/>
    </location>
</feature>
<dbReference type="PANTHER" id="PTHR47723">
    <property type="entry name" value="OS05G0353850 PROTEIN"/>
    <property type="match status" value="1"/>
</dbReference>
<dbReference type="InterPro" id="IPR036397">
    <property type="entry name" value="RNaseH_sf"/>
</dbReference>
<evidence type="ECO:0000259" key="2">
    <source>
        <dbReference type="Pfam" id="PF13966"/>
    </source>
</evidence>
<dbReference type="CDD" id="cd06222">
    <property type="entry name" value="RNase_H_like"/>
    <property type="match status" value="1"/>
</dbReference>
<dbReference type="SUPFAM" id="SSF53098">
    <property type="entry name" value="Ribonuclease H-like"/>
    <property type="match status" value="1"/>
</dbReference>
<dbReference type="EMBL" id="JBBPBN010000004">
    <property type="protein sequence ID" value="KAK9042649.1"/>
    <property type="molecule type" value="Genomic_DNA"/>
</dbReference>
<reference evidence="3 4" key="1">
    <citation type="journal article" date="2024" name="G3 (Bethesda)">
        <title>Genome assembly of Hibiscus sabdariffa L. provides insights into metabolisms of medicinal natural products.</title>
        <authorList>
            <person name="Kim T."/>
        </authorList>
    </citation>
    <scope>NUCLEOTIDE SEQUENCE [LARGE SCALE GENOMIC DNA]</scope>
    <source>
        <strain evidence="3">TK-2024</strain>
        <tissue evidence="3">Old leaves</tissue>
    </source>
</reference>
<feature type="domain" description="RNase H type-1" evidence="1">
    <location>
        <begin position="210"/>
        <end position="292"/>
    </location>
</feature>
<dbReference type="Proteomes" id="UP001396334">
    <property type="component" value="Unassembled WGS sequence"/>
</dbReference>
<name>A0ABR2TZG5_9ROSI</name>
<dbReference type="InterPro" id="IPR053151">
    <property type="entry name" value="RNase_H-like"/>
</dbReference>
<dbReference type="PANTHER" id="PTHR47723:SF19">
    <property type="entry name" value="POLYNUCLEOTIDYL TRANSFERASE, RIBONUCLEASE H-LIKE SUPERFAMILY PROTEIN"/>
    <property type="match status" value="1"/>
</dbReference>
<organism evidence="3 4">
    <name type="scientific">Hibiscus sabdariffa</name>
    <name type="common">roselle</name>
    <dbReference type="NCBI Taxonomy" id="183260"/>
    <lineage>
        <taxon>Eukaryota</taxon>
        <taxon>Viridiplantae</taxon>
        <taxon>Streptophyta</taxon>
        <taxon>Embryophyta</taxon>
        <taxon>Tracheophyta</taxon>
        <taxon>Spermatophyta</taxon>
        <taxon>Magnoliopsida</taxon>
        <taxon>eudicotyledons</taxon>
        <taxon>Gunneridae</taxon>
        <taxon>Pentapetalae</taxon>
        <taxon>rosids</taxon>
        <taxon>malvids</taxon>
        <taxon>Malvales</taxon>
        <taxon>Malvaceae</taxon>
        <taxon>Malvoideae</taxon>
        <taxon>Hibiscus</taxon>
    </lineage>
</organism>
<evidence type="ECO:0000313" key="4">
    <source>
        <dbReference type="Proteomes" id="UP001396334"/>
    </source>
</evidence>
<dbReference type="InterPro" id="IPR002156">
    <property type="entry name" value="RNaseH_domain"/>
</dbReference>
<evidence type="ECO:0000259" key="1">
    <source>
        <dbReference type="Pfam" id="PF13456"/>
    </source>
</evidence>
<dbReference type="Pfam" id="PF13456">
    <property type="entry name" value="RVT_3"/>
    <property type="match status" value="1"/>
</dbReference>
<dbReference type="InterPro" id="IPR012337">
    <property type="entry name" value="RNaseH-like_sf"/>
</dbReference>
<evidence type="ECO:0008006" key="5">
    <source>
        <dbReference type="Google" id="ProtNLM"/>
    </source>
</evidence>
<sequence>MLQADGNWNVSRLSELLDQAVVPHVLGVLPPSFDASCDTVAWRHTPTRAFSVATAYEGILCTSWDACDPKWSCIWSLPIAQRVRMFLWLVLRQHLMADVERVRRVLSPDPSCSSCGYYNEMILHILCDYHPMRSFWKSIIPQVDHDCFFGASLDHWIVKNIKTSRALGHNAPLWSSLFPSFLWQVWKQRNDFVFNGECLPLSDIYRIGVVSPFNAELWRILMGLHLALSMGVSPVQVQSDSFVAIHLILDPMAASSTSSLVRRISSLQNLPWSLRFLWVPREMNMVAAGLSKLPSLNDFQLQIFDDIPKSIRPLLARDREGVSYCRRR</sequence>
<dbReference type="InterPro" id="IPR044730">
    <property type="entry name" value="RNase_H-like_dom_plant"/>
</dbReference>
<proteinExistence type="predicted"/>
<protein>
    <recommendedName>
        <fullName evidence="5">Reverse transcriptase zinc-binding domain-containing protein</fullName>
    </recommendedName>
</protein>
<dbReference type="Pfam" id="PF13966">
    <property type="entry name" value="zf-RVT"/>
    <property type="match status" value="1"/>
</dbReference>